<protein>
    <submittedName>
        <fullName evidence="1">Uncharacterized protein</fullName>
    </submittedName>
</protein>
<gene>
    <name evidence="1" type="ORF">BECKLPF1236A_GA0070988_102705</name>
    <name evidence="2" type="ORF">BECKLPF1236C_GA0070990_102772</name>
</gene>
<sequence>MCRYGNLPEVAYLQGYCRAVEDRDSMQDTSLQGGGEAKPLPYLLARMNLGNMVMRIWAVVRCDSLSVSSASHPRRSQKRYVHLE</sequence>
<name>A0A450WUB1_9GAMM</name>
<accession>A0A450WUB1</accession>
<dbReference type="EMBL" id="CAADFM010000270">
    <property type="protein sequence ID" value="VFK20663.1"/>
    <property type="molecule type" value="Genomic_DNA"/>
</dbReference>
<proteinExistence type="predicted"/>
<evidence type="ECO:0000313" key="1">
    <source>
        <dbReference type="EMBL" id="VFK20663.1"/>
    </source>
</evidence>
<dbReference type="EMBL" id="CAADFP010000277">
    <property type="protein sequence ID" value="VFK34523.1"/>
    <property type="molecule type" value="Genomic_DNA"/>
</dbReference>
<dbReference type="AlphaFoldDB" id="A0A450WUB1"/>
<reference evidence="1" key="1">
    <citation type="submission" date="2019-02" db="EMBL/GenBank/DDBJ databases">
        <authorList>
            <person name="Gruber-Vodicka R. H."/>
            <person name="Seah K. B. B."/>
        </authorList>
    </citation>
    <scope>NUCLEOTIDE SEQUENCE</scope>
    <source>
        <strain evidence="1">BECK_S312</strain>
        <strain evidence="2">BECK_S426</strain>
    </source>
</reference>
<organism evidence="1">
    <name type="scientific">Candidatus Kentrum sp. LPFa</name>
    <dbReference type="NCBI Taxonomy" id="2126335"/>
    <lineage>
        <taxon>Bacteria</taxon>
        <taxon>Pseudomonadati</taxon>
        <taxon>Pseudomonadota</taxon>
        <taxon>Gammaproteobacteria</taxon>
        <taxon>Candidatus Kentrum</taxon>
    </lineage>
</organism>
<evidence type="ECO:0000313" key="2">
    <source>
        <dbReference type="EMBL" id="VFK34523.1"/>
    </source>
</evidence>